<evidence type="ECO:0000313" key="11">
    <source>
        <dbReference type="Proteomes" id="UP001431783"/>
    </source>
</evidence>
<organism evidence="10 11">
    <name type="scientific">Henosepilachna vigintioctopunctata</name>
    <dbReference type="NCBI Taxonomy" id="420089"/>
    <lineage>
        <taxon>Eukaryota</taxon>
        <taxon>Metazoa</taxon>
        <taxon>Ecdysozoa</taxon>
        <taxon>Arthropoda</taxon>
        <taxon>Hexapoda</taxon>
        <taxon>Insecta</taxon>
        <taxon>Pterygota</taxon>
        <taxon>Neoptera</taxon>
        <taxon>Endopterygota</taxon>
        <taxon>Coleoptera</taxon>
        <taxon>Polyphaga</taxon>
        <taxon>Cucujiformia</taxon>
        <taxon>Coccinelloidea</taxon>
        <taxon>Coccinellidae</taxon>
        <taxon>Epilachninae</taxon>
        <taxon>Epilachnini</taxon>
        <taxon>Henosepilachna</taxon>
    </lineage>
</organism>
<dbReference type="Gene3D" id="2.20.50.20">
    <property type="entry name" value="Lipovitellin. Chain A, domain 3"/>
    <property type="match status" value="1"/>
</dbReference>
<sequence length="1134" mass="126101">MALHRPTALGLALVFFVLTHSIQAIDKCKSGCDGASGPLKFTQGTTYKYDYDGKINITLSSAEGQGTTTEVKATVLLTQQADCNQLLRIQNVQIIGPDGKKRMGIANIDKPVVLNNNNGALNEFICAEDGDTQDSLNLKRAIASFFQVNQEKNSEIDVFGQCPTQVSHFQDGDIVTITKSKNLNRCAFRESLAQNYITSTLNIQSEIRSTPILNSNMDSKQKIKNGILDSASIVENYLFVPFSVGNHGAKATVESKILLKGTSKDNPSTKCQIPKSIIFENPHMVNTEKSNINTILKKIKEAAENIGVNVGEQTAVQFIELIKLLRVSKKADVLSVYNQIRSGSGFSDREGAKKIFLDAILLASNGDNIEVAAELLKNKELSPLEEKHFYLSLSRVRHPTIGSITTATDLLNRAKLPREAYLGVGSLAGRYCSTHSCDTLEVVDKLIQKLLSKLGDFKAANRKEESDMIYILKGLTNIGYLNDAIISKLVTLAEDKKQSVRLRISALETFYSAPCKDKFIDSALKTLKDIQQDSEMRIKAYLFLTNCPNAKIGNAIKTMLDKEKSNQVGGFIASHIRNLRSSVNPDKLLAKTHLGFIHTPTRFKIDPKRYSFNAEFSHNIDALGLGNNIEGNVIYSHSSWLPRSANLNLTAEVFGQRFNFLEILARQENLDRIIEHYLGPQGVLRKATLQQNWDSAVKPMEKLWKNIKEKVDKSLRARRDVSKSEIDAINKKVSIRTNYLDRNLDLDLSIKTFGSEVLFMNSFDTTEHVSLQSVIDNLVAKLNAGLDKLKNFENTLRSNLLLMDAELAYPTSLGFPLRLTLDAASNIQLKTSGNIDIRELVAEKEDKDLNIKISLIPSATITVTGKFSLDTPLLENGLKVTSTLHTSTGGELLVNSFKKGHGLDVKFKIPVQKQELINLKHDIIFQSRENGVSIKDQRLRFTQNKDFSICIDQLMNFIGLEFCADFYGPNLSGKKVPILPFPFSGDAKAVITIERGDIDTFHYRREIFSQNDGKIGVEATIETLGPNNKKGVGLKVEGYISPDKYIRATLTSPIKNAKAEARLVCNDNEKLIALTFKDQDKLYSAKAGVQTDNQGDKSIFKPILEYTTPEQNSPQTPPLHVEGKVIMEKRRRQG</sequence>
<evidence type="ECO:0000256" key="5">
    <source>
        <dbReference type="ARBA" id="ARBA00023157"/>
    </source>
</evidence>
<dbReference type="InterPro" id="IPR015255">
    <property type="entry name" value="Vitellinogen_open_b-sht"/>
</dbReference>
<keyword evidence="11" id="KW-1185">Reference proteome</keyword>
<evidence type="ECO:0000256" key="6">
    <source>
        <dbReference type="ARBA" id="ARBA00023180"/>
    </source>
</evidence>
<dbReference type="PANTHER" id="PTHR23345:SF36">
    <property type="entry name" value="APOLIPOPHORINS"/>
    <property type="match status" value="1"/>
</dbReference>
<evidence type="ECO:0000259" key="9">
    <source>
        <dbReference type="PROSITE" id="PS51211"/>
    </source>
</evidence>
<dbReference type="AlphaFoldDB" id="A0AAW1TTT8"/>
<dbReference type="SUPFAM" id="SSF56968">
    <property type="entry name" value="Lipovitellin-phosvitin complex, beta-sheet shell regions"/>
    <property type="match status" value="2"/>
</dbReference>
<dbReference type="SUPFAM" id="SSF48431">
    <property type="entry name" value="Lipovitellin-phosvitin complex, superhelical domain"/>
    <property type="match status" value="1"/>
</dbReference>
<evidence type="ECO:0000256" key="3">
    <source>
        <dbReference type="ARBA" id="ARBA00023055"/>
    </source>
</evidence>
<keyword evidence="6" id="KW-0325">Glycoprotein</keyword>
<dbReference type="PROSITE" id="PS51211">
    <property type="entry name" value="VITELLOGENIN"/>
    <property type="match status" value="1"/>
</dbReference>
<dbReference type="GO" id="GO:0005319">
    <property type="term" value="F:lipid transporter activity"/>
    <property type="evidence" value="ECO:0007669"/>
    <property type="project" value="InterPro"/>
</dbReference>
<dbReference type="Pfam" id="PF09172">
    <property type="entry name" value="Vit_open_b-sht"/>
    <property type="match status" value="1"/>
</dbReference>
<keyword evidence="2 8" id="KW-0732">Signal</keyword>
<proteinExistence type="predicted"/>
<dbReference type="Gene3D" id="1.25.10.20">
    <property type="entry name" value="Vitellinogen, superhelical"/>
    <property type="match status" value="1"/>
</dbReference>
<evidence type="ECO:0000313" key="10">
    <source>
        <dbReference type="EMBL" id="KAK9874204.1"/>
    </source>
</evidence>
<keyword evidence="3" id="KW-0445">Lipid transport</keyword>
<comment type="caution">
    <text evidence="7">Lacks conserved residue(s) required for the propagation of feature annotation.</text>
</comment>
<keyword evidence="5 7" id="KW-1015">Disulfide bond</keyword>
<gene>
    <name evidence="10" type="ORF">WA026_002561</name>
</gene>
<dbReference type="Gene3D" id="2.30.230.10">
    <property type="entry name" value="Lipovitellin, beta-sheet shell regions, chain A"/>
    <property type="match status" value="1"/>
</dbReference>
<dbReference type="FunFam" id="2.20.50.20:FF:000007">
    <property type="entry name" value="von Willebrand factor type D domaincontaining protein"/>
    <property type="match status" value="1"/>
</dbReference>
<dbReference type="Gene3D" id="2.20.80.10">
    <property type="entry name" value="Lipovitellin-phosvitin complex, chain A, domain 4"/>
    <property type="match status" value="1"/>
</dbReference>
<dbReference type="SMART" id="SM00638">
    <property type="entry name" value="LPD_N"/>
    <property type="match status" value="1"/>
</dbReference>
<keyword evidence="1" id="KW-0813">Transport</keyword>
<accession>A0AAW1TTT8</accession>
<evidence type="ECO:0000256" key="7">
    <source>
        <dbReference type="PROSITE-ProRule" id="PRU00557"/>
    </source>
</evidence>
<dbReference type="InterPro" id="IPR015817">
    <property type="entry name" value="Vitellinogen_open_b-sht_sub1"/>
</dbReference>
<keyword evidence="4" id="KW-0446">Lipid-binding</keyword>
<feature type="domain" description="Vitellogenin" evidence="9">
    <location>
        <begin position="41"/>
        <end position="645"/>
    </location>
</feature>
<protein>
    <recommendedName>
        <fullName evidence="9">Vitellogenin domain-containing protein</fullName>
    </recommendedName>
</protein>
<evidence type="ECO:0000256" key="1">
    <source>
        <dbReference type="ARBA" id="ARBA00022448"/>
    </source>
</evidence>
<evidence type="ECO:0000256" key="2">
    <source>
        <dbReference type="ARBA" id="ARBA00022729"/>
    </source>
</evidence>
<dbReference type="SMART" id="SM01169">
    <property type="entry name" value="DUF1943"/>
    <property type="match status" value="1"/>
</dbReference>
<name>A0AAW1TTT8_9CUCU</name>
<feature type="signal peptide" evidence="8">
    <location>
        <begin position="1"/>
        <end position="24"/>
    </location>
</feature>
<dbReference type="EMBL" id="JARQZJ010000031">
    <property type="protein sequence ID" value="KAK9874204.1"/>
    <property type="molecule type" value="Genomic_DNA"/>
</dbReference>
<dbReference type="Pfam" id="PF01347">
    <property type="entry name" value="Vitellogenin_N"/>
    <property type="match status" value="1"/>
</dbReference>
<dbReference type="PANTHER" id="PTHR23345">
    <property type="entry name" value="VITELLOGENIN-RELATED"/>
    <property type="match status" value="1"/>
</dbReference>
<comment type="caution">
    <text evidence="10">The sequence shown here is derived from an EMBL/GenBank/DDBJ whole genome shotgun (WGS) entry which is preliminary data.</text>
</comment>
<feature type="chain" id="PRO_5043856048" description="Vitellogenin domain-containing protein" evidence="8">
    <location>
        <begin position="25"/>
        <end position="1134"/>
    </location>
</feature>
<feature type="disulfide bond" evidence="7">
    <location>
        <begin position="432"/>
        <end position="437"/>
    </location>
</feature>
<dbReference type="InterPro" id="IPR001747">
    <property type="entry name" value="Vitellogenin_N"/>
</dbReference>
<dbReference type="InterPro" id="IPR015819">
    <property type="entry name" value="Lipid_transp_b-sht_shell"/>
</dbReference>
<dbReference type="GO" id="GO:0008289">
    <property type="term" value="F:lipid binding"/>
    <property type="evidence" value="ECO:0007669"/>
    <property type="project" value="UniProtKB-KW"/>
</dbReference>
<reference evidence="10 11" key="1">
    <citation type="submission" date="2023-03" db="EMBL/GenBank/DDBJ databases">
        <title>Genome insight into feeding habits of ladybird beetles.</title>
        <authorList>
            <person name="Li H.-S."/>
            <person name="Huang Y.-H."/>
            <person name="Pang H."/>
        </authorList>
    </citation>
    <scope>NUCLEOTIDE SEQUENCE [LARGE SCALE GENOMIC DNA]</scope>
    <source>
        <strain evidence="10">SYSU_2023b</strain>
        <tissue evidence="10">Whole body</tissue>
    </source>
</reference>
<dbReference type="InterPro" id="IPR011030">
    <property type="entry name" value="Lipovitellin_superhlx_dom"/>
</dbReference>
<dbReference type="InterPro" id="IPR050733">
    <property type="entry name" value="Vitellogenin/Apolipophorin"/>
</dbReference>
<dbReference type="InterPro" id="IPR015816">
    <property type="entry name" value="Vitellinogen_b-sht_N"/>
</dbReference>
<evidence type="ECO:0000256" key="8">
    <source>
        <dbReference type="SAM" id="SignalP"/>
    </source>
</evidence>
<dbReference type="Proteomes" id="UP001431783">
    <property type="component" value="Unassembled WGS sequence"/>
</dbReference>
<evidence type="ECO:0000256" key="4">
    <source>
        <dbReference type="ARBA" id="ARBA00023121"/>
    </source>
</evidence>